<protein>
    <submittedName>
        <fullName evidence="1">Uncharacterized protein</fullName>
    </submittedName>
</protein>
<dbReference type="EMBL" id="AEAG01001502">
    <property type="protein sequence ID" value="EGH25669.1"/>
    <property type="molecule type" value="Genomic_DNA"/>
</dbReference>
<dbReference type="AlphaFoldDB" id="A0A656GJI1"/>
<evidence type="ECO:0000313" key="2">
    <source>
        <dbReference type="Proteomes" id="UP000003465"/>
    </source>
</evidence>
<name>A0A656GJI1_PSEA0</name>
<gene>
    <name evidence="1" type="ORF">PSYMO_31332</name>
</gene>
<comment type="caution">
    <text evidence="1">The sequence shown here is derived from an EMBL/GenBank/DDBJ whole genome shotgun (WGS) entry which is preliminary data.</text>
</comment>
<proteinExistence type="predicted"/>
<dbReference type="Proteomes" id="UP000003465">
    <property type="component" value="Unassembled WGS sequence"/>
</dbReference>
<accession>A0A656GJI1</accession>
<reference evidence="1 2" key="1">
    <citation type="journal article" date="2011" name="PLoS Pathog.">
        <title>Dynamic evolution of pathogenicity revealed by sequencing and comparative genomics of 19 Pseudomonas syringae isolates.</title>
        <authorList>
            <person name="Baltrus D.A."/>
            <person name="Nishimura M.T."/>
            <person name="Romanchuk A."/>
            <person name="Chang J.H."/>
            <person name="Mukhtar M.S."/>
            <person name="Cherkis K."/>
            <person name="Roach J."/>
            <person name="Grant S.R."/>
            <person name="Jones C.D."/>
            <person name="Dangl J.L."/>
        </authorList>
    </citation>
    <scope>NUCLEOTIDE SEQUENCE [LARGE SCALE GENOMIC DNA]</scope>
    <source>
        <strain evidence="1 2">301020</strain>
    </source>
</reference>
<evidence type="ECO:0000313" key="1">
    <source>
        <dbReference type="EMBL" id="EGH25669.1"/>
    </source>
</evidence>
<organism evidence="1 2">
    <name type="scientific">Pseudomonas amygdali pv. mori str. 301020</name>
    <dbReference type="NCBI Taxonomy" id="629261"/>
    <lineage>
        <taxon>Bacteria</taxon>
        <taxon>Pseudomonadati</taxon>
        <taxon>Pseudomonadota</taxon>
        <taxon>Gammaproteobacteria</taxon>
        <taxon>Pseudomonadales</taxon>
        <taxon>Pseudomonadaceae</taxon>
        <taxon>Pseudomonas</taxon>
        <taxon>Pseudomonas amygdali</taxon>
    </lineage>
</organism>
<sequence length="27" mass="2483">MIEAGATRLGTSSGIAIVTGAGTGAGY</sequence>